<gene>
    <name evidence="6" type="primary">rdgC</name>
    <name evidence="6" type="ORF">VXS06_14760</name>
</gene>
<dbReference type="PANTHER" id="PTHR38103">
    <property type="entry name" value="RECOMBINATION-ASSOCIATED PROTEIN RDGC"/>
    <property type="match status" value="1"/>
</dbReference>
<comment type="similarity">
    <text evidence="2">Belongs to the RdgC family.</text>
</comment>
<evidence type="ECO:0000256" key="3">
    <source>
        <dbReference type="ARBA" id="ARBA00022296"/>
    </source>
</evidence>
<keyword evidence="4" id="KW-0963">Cytoplasm</keyword>
<evidence type="ECO:0000256" key="5">
    <source>
        <dbReference type="ARBA" id="ARBA00023172"/>
    </source>
</evidence>
<comment type="caution">
    <text evidence="6">The sequence shown here is derived from an EMBL/GenBank/DDBJ whole genome shotgun (WGS) entry which is preliminary data.</text>
</comment>
<keyword evidence="5" id="KW-0233">DNA recombination</keyword>
<dbReference type="PANTHER" id="PTHR38103:SF1">
    <property type="entry name" value="RECOMBINATION-ASSOCIATED PROTEIN RDGC"/>
    <property type="match status" value="1"/>
</dbReference>
<dbReference type="Pfam" id="PF04381">
    <property type="entry name" value="RdgC"/>
    <property type="match status" value="1"/>
</dbReference>
<comment type="subcellular location">
    <subcellularLocation>
        <location evidence="1">Cytoplasm</location>
        <location evidence="1">Nucleoid</location>
    </subcellularLocation>
</comment>
<dbReference type="InterPro" id="IPR007476">
    <property type="entry name" value="RdgC"/>
</dbReference>
<accession>A0ABU6L9N6</accession>
<name>A0ABU6L9N6_9GAMM</name>
<evidence type="ECO:0000256" key="1">
    <source>
        <dbReference type="ARBA" id="ARBA00004453"/>
    </source>
</evidence>
<dbReference type="EMBL" id="JAYXUG010000013">
    <property type="protein sequence ID" value="MEC6833026.1"/>
    <property type="molecule type" value="Genomic_DNA"/>
</dbReference>
<protein>
    <recommendedName>
        <fullName evidence="3">Recombination-associated protein RdgC</fullName>
    </recommendedName>
</protein>
<keyword evidence="7" id="KW-1185">Reference proteome</keyword>
<evidence type="ECO:0000256" key="4">
    <source>
        <dbReference type="ARBA" id="ARBA00022490"/>
    </source>
</evidence>
<sequence length="303" mass="33732">MWFKNLLVYRFTRAIKFTELEKQLSEFKFTSCGEKEISKFGWTSPLGSYGDMFTHVVNGNAIIISAMKEEKILPGHVVKKHLNIAIAAEELATGNPVKKTQKQAIKCDVINELLPKAFTKLNCTRAIILLDLNLIAIDASSPKKAEDMLALLRKSIGSLPVVPVVPEKPLALTLTEWAANNQLPQGFSLGYDVELKDPDKDGGTAKLTNQQLVGNKELQSHIDAQKLVTVLGLNWQNQIDFKLTSDYALKAMKFADELKEQNEDIDHNDMPQRIDADFCLLAGTLSALIPDLFKSIPIDDPQK</sequence>
<dbReference type="NCBIfam" id="NF001462">
    <property type="entry name" value="PRK00321.1-3"/>
    <property type="match status" value="1"/>
</dbReference>
<dbReference type="RefSeq" id="WP_327775326.1">
    <property type="nucleotide sequence ID" value="NZ_JAYXUG010000013.1"/>
</dbReference>
<evidence type="ECO:0000313" key="7">
    <source>
        <dbReference type="Proteomes" id="UP001306119"/>
    </source>
</evidence>
<organism evidence="6 7">
    <name type="scientific">Photobacterium toruni</name>
    <dbReference type="NCBI Taxonomy" id="1935446"/>
    <lineage>
        <taxon>Bacteria</taxon>
        <taxon>Pseudomonadati</taxon>
        <taxon>Pseudomonadota</taxon>
        <taxon>Gammaproteobacteria</taxon>
        <taxon>Vibrionales</taxon>
        <taxon>Vibrionaceae</taxon>
        <taxon>Photobacterium</taxon>
    </lineage>
</organism>
<proteinExistence type="inferred from homology"/>
<dbReference type="Proteomes" id="UP001306119">
    <property type="component" value="Unassembled WGS sequence"/>
</dbReference>
<dbReference type="NCBIfam" id="NF001464">
    <property type="entry name" value="PRK00321.1-5"/>
    <property type="match status" value="1"/>
</dbReference>
<evidence type="ECO:0000256" key="2">
    <source>
        <dbReference type="ARBA" id="ARBA00008657"/>
    </source>
</evidence>
<reference evidence="6 7" key="1">
    <citation type="submission" date="2024-01" db="EMBL/GenBank/DDBJ databases">
        <title>Active colonisers of the gastrointestinal tract of Atlantic salmon farmed in a warm water region.</title>
        <authorList>
            <person name="Bowman J.P."/>
        </authorList>
    </citation>
    <scope>NUCLEOTIDE SEQUENCE [LARGE SCALE GENOMIC DNA]</scope>
    <source>
        <strain evidence="6 7">S3MW1</strain>
    </source>
</reference>
<evidence type="ECO:0000313" key="6">
    <source>
        <dbReference type="EMBL" id="MEC6833026.1"/>
    </source>
</evidence>